<evidence type="ECO:0000313" key="2">
    <source>
        <dbReference type="Proteomes" id="UP000248214"/>
    </source>
</evidence>
<reference evidence="1 2" key="1">
    <citation type="submission" date="2017-10" db="EMBL/GenBank/DDBJ databases">
        <title>Bacillus sp. nov., a halophilic bacterium isolated from a Keqin Lake.</title>
        <authorList>
            <person name="Wang H."/>
        </authorList>
    </citation>
    <scope>NUCLEOTIDE SEQUENCE [LARGE SCALE GENOMIC DNA]</scope>
    <source>
        <strain evidence="1 2">KQ-12</strain>
    </source>
</reference>
<dbReference type="AlphaFoldDB" id="A0A323TCP9"/>
<dbReference type="Pfam" id="PF08713">
    <property type="entry name" value="DNA_alkylation"/>
    <property type="match status" value="1"/>
</dbReference>
<sequence>MCTDILVDIFSKNRDVDQAKSMEKYMRHHFSFLGIKTPQRKILLRKFYDRSGILKESDLPLTFIKEAWALPEREYHYAVLSLLVRRPQWLKEEHLPLLEELIKTNAWWDSVDTLASNIIGPFLRGKPVLTEKAVDKWKIHDNMWLRRTAILHQLKYKQHTNEELLYQVILLNRTEKEFFIQKAIGWALREYSKTNPVSVKAFIESEQLAPLSVREGLKHLKRETVNKG</sequence>
<dbReference type="SUPFAM" id="SSF48371">
    <property type="entry name" value="ARM repeat"/>
    <property type="match status" value="1"/>
</dbReference>
<dbReference type="Gene3D" id="1.25.40.290">
    <property type="entry name" value="ARM repeat domains"/>
    <property type="match status" value="1"/>
</dbReference>
<dbReference type="RefSeq" id="WP_110611836.1">
    <property type="nucleotide sequence ID" value="NZ_PDOD01000006.1"/>
</dbReference>
<dbReference type="Proteomes" id="UP000248214">
    <property type="component" value="Unassembled WGS sequence"/>
</dbReference>
<comment type="caution">
    <text evidence="1">The sequence shown here is derived from an EMBL/GenBank/DDBJ whole genome shotgun (WGS) entry which is preliminary data.</text>
</comment>
<dbReference type="EMBL" id="PDOD01000006">
    <property type="protein sequence ID" value="PYZ91617.1"/>
    <property type="molecule type" value="Genomic_DNA"/>
</dbReference>
<dbReference type="InterPro" id="IPR016024">
    <property type="entry name" value="ARM-type_fold"/>
</dbReference>
<gene>
    <name evidence="1" type="ORF">CR194_18465</name>
</gene>
<name>A0A323TCP9_9BACI</name>
<accession>A0A323TCP9</accession>
<organism evidence="1 2">
    <name type="scientific">Salipaludibacillus keqinensis</name>
    <dbReference type="NCBI Taxonomy" id="2045207"/>
    <lineage>
        <taxon>Bacteria</taxon>
        <taxon>Bacillati</taxon>
        <taxon>Bacillota</taxon>
        <taxon>Bacilli</taxon>
        <taxon>Bacillales</taxon>
        <taxon>Bacillaceae</taxon>
    </lineage>
</organism>
<dbReference type="PANTHER" id="PTHR34070:SF1">
    <property type="entry name" value="DNA ALKYLATION REPAIR PROTEIN"/>
    <property type="match status" value="1"/>
</dbReference>
<dbReference type="CDD" id="cd07064">
    <property type="entry name" value="AlkD_like_1"/>
    <property type="match status" value="1"/>
</dbReference>
<dbReference type="Gene3D" id="1.20.1660.10">
    <property type="entry name" value="Hypothetical protein (EF3068)"/>
    <property type="match status" value="1"/>
</dbReference>
<protein>
    <submittedName>
        <fullName evidence="1">DNA alkylation repair protein</fullName>
    </submittedName>
</protein>
<dbReference type="PANTHER" id="PTHR34070">
    <property type="entry name" value="ARMADILLO-TYPE FOLD"/>
    <property type="match status" value="1"/>
</dbReference>
<dbReference type="InterPro" id="IPR014825">
    <property type="entry name" value="DNA_alkylation"/>
</dbReference>
<dbReference type="OrthoDB" id="9775346at2"/>
<evidence type="ECO:0000313" key="1">
    <source>
        <dbReference type="EMBL" id="PYZ91617.1"/>
    </source>
</evidence>
<proteinExistence type="predicted"/>
<keyword evidence="2" id="KW-1185">Reference proteome</keyword>